<evidence type="ECO:0000256" key="9">
    <source>
        <dbReference type="ARBA" id="ARBA00023163"/>
    </source>
</evidence>
<evidence type="ECO:0000313" key="14">
    <source>
        <dbReference type="EMBL" id="PKU44127.1"/>
    </source>
</evidence>
<evidence type="ECO:0000256" key="11">
    <source>
        <dbReference type="PROSITE-ProRule" id="PRU00042"/>
    </source>
</evidence>
<dbReference type="EMBL" id="KZ505848">
    <property type="protein sequence ID" value="PKU44127.1"/>
    <property type="molecule type" value="Genomic_DNA"/>
</dbReference>
<evidence type="ECO:0000256" key="2">
    <source>
        <dbReference type="ARBA" id="ARBA00022723"/>
    </source>
</evidence>
<evidence type="ECO:0000256" key="12">
    <source>
        <dbReference type="SAM" id="Coils"/>
    </source>
</evidence>
<sequence length="497" mass="57935">MMSRHILLTEKSTMSASSLEQQILSLERQKQELLEVNKQWDHQFRRMKQLYEDQLAEMKAKLDMSEKRVGELEEERHRQHPEDERLRALGRERPLQEAKETKVLSEALQEMKEENKLLKQKNASMIRKKEHYECEISRLNKALLDVLKKQHSPVLGTPPENGDRNSLEDMRTQLEVLKQQVQIYEEDFRKERSDRERLNEEKEALQKINERLQSQLNKLNSQTKDLPVQSERPSYPPPVFLSPCVGSCGLVLHYQDPRLHPAPRRALKQQQQLSNSPDYQWYVPDQFPPDVQHKANATSLASTCSINGEHPGVSCSTAADRRPECPCWPPTVKWAGGGESRAEGNEDRQKWAGRREGNLSVQGNLSVNSRLVRHQRIHTGERPYQCPYCDKAFSKNDGLKMHIRTHTREKPYQCSECNKAFSQKRGLDEHMRTHTGEKPFQCDVCDLSFSLKKMLIRHKLTHNPNRPMAECQLCHKKFTRNDYLKVHMENVHGETDS</sequence>
<evidence type="ECO:0000256" key="10">
    <source>
        <dbReference type="ARBA" id="ARBA00023242"/>
    </source>
</evidence>
<dbReference type="Gene3D" id="3.30.160.60">
    <property type="entry name" value="Classic Zinc Finger"/>
    <property type="match status" value="5"/>
</dbReference>
<dbReference type="SUPFAM" id="SSF57667">
    <property type="entry name" value="beta-beta-alpha zinc fingers"/>
    <property type="match status" value="3"/>
</dbReference>
<evidence type="ECO:0000256" key="4">
    <source>
        <dbReference type="ARBA" id="ARBA00022771"/>
    </source>
</evidence>
<evidence type="ECO:0000256" key="1">
    <source>
        <dbReference type="ARBA" id="ARBA00004123"/>
    </source>
</evidence>
<feature type="coiled-coil region" evidence="12">
    <location>
        <begin position="16"/>
        <end position="75"/>
    </location>
</feature>
<dbReference type="GO" id="GO:0005737">
    <property type="term" value="C:cytoplasm"/>
    <property type="evidence" value="ECO:0007669"/>
    <property type="project" value="UniProtKB-ARBA"/>
</dbReference>
<feature type="domain" description="C2H2-type" evidence="13">
    <location>
        <begin position="412"/>
        <end position="439"/>
    </location>
</feature>
<dbReference type="OrthoDB" id="5969558at2759"/>
<dbReference type="PROSITE" id="PS00028">
    <property type="entry name" value="ZINC_FINGER_C2H2_1"/>
    <property type="match status" value="4"/>
</dbReference>
<feature type="coiled-coil region" evidence="12">
    <location>
        <begin position="167"/>
        <end position="225"/>
    </location>
</feature>
<evidence type="ECO:0000256" key="8">
    <source>
        <dbReference type="ARBA" id="ARBA00023125"/>
    </source>
</evidence>
<dbReference type="FunFam" id="3.30.160.60:FF:000533">
    <property type="entry name" value="Zinc finger protein"/>
    <property type="match status" value="1"/>
</dbReference>
<keyword evidence="4 11" id="KW-0863">Zinc-finger</keyword>
<keyword evidence="8" id="KW-0238">DNA-binding</keyword>
<accession>A0A2I0UDJ7</accession>
<evidence type="ECO:0000259" key="13">
    <source>
        <dbReference type="PROSITE" id="PS50157"/>
    </source>
</evidence>
<keyword evidence="9" id="KW-0804">Transcription</keyword>
<dbReference type="Pfam" id="PF13465">
    <property type="entry name" value="zf-H2C2_2"/>
    <property type="match status" value="1"/>
</dbReference>
<dbReference type="FunFam" id="3.30.160.60:FF:000527">
    <property type="entry name" value="Zinc finger protein"/>
    <property type="match status" value="1"/>
</dbReference>
<dbReference type="GO" id="GO:0005634">
    <property type="term" value="C:nucleus"/>
    <property type="evidence" value="ECO:0007669"/>
    <property type="project" value="UniProtKB-SubCell"/>
</dbReference>
<dbReference type="InterPro" id="IPR032419">
    <property type="entry name" value="CC2-LZ_dom"/>
</dbReference>
<keyword evidence="3" id="KW-0677">Repeat</keyword>
<reference evidence="15" key="1">
    <citation type="submission" date="2017-11" db="EMBL/GenBank/DDBJ databases">
        <authorList>
            <person name="Lima N.C."/>
            <person name="Parody-Merino A.M."/>
            <person name="Battley P.F."/>
            <person name="Fidler A.E."/>
            <person name="Prosdocimi F."/>
        </authorList>
    </citation>
    <scope>NUCLEOTIDE SEQUENCE [LARGE SCALE GENOMIC DNA]</scope>
</reference>
<evidence type="ECO:0000256" key="7">
    <source>
        <dbReference type="ARBA" id="ARBA00023054"/>
    </source>
</evidence>
<dbReference type="Pfam" id="PF16516">
    <property type="entry name" value="CC2-LZ"/>
    <property type="match status" value="1"/>
</dbReference>
<evidence type="ECO:0000256" key="3">
    <source>
        <dbReference type="ARBA" id="ARBA00022737"/>
    </source>
</evidence>
<dbReference type="SMART" id="SM00355">
    <property type="entry name" value="ZnF_C2H2"/>
    <property type="match status" value="4"/>
</dbReference>
<reference evidence="15" key="2">
    <citation type="submission" date="2017-12" db="EMBL/GenBank/DDBJ databases">
        <title>Genome sequence of the Bar-tailed Godwit (Limosa lapponica baueri).</title>
        <authorList>
            <person name="Lima N.C.B."/>
            <person name="Parody-Merino A.M."/>
            <person name="Battley P.F."/>
            <person name="Fidler A.E."/>
            <person name="Prosdocimi F."/>
        </authorList>
    </citation>
    <scope>NUCLEOTIDE SEQUENCE [LARGE SCALE GENOMIC DNA]</scope>
</reference>
<evidence type="ECO:0000313" key="15">
    <source>
        <dbReference type="Proteomes" id="UP000233556"/>
    </source>
</evidence>
<dbReference type="FunFam" id="3.30.160.60:FF:002716">
    <property type="entry name" value="Zinc finger protein 212"/>
    <property type="match status" value="1"/>
</dbReference>
<name>A0A2I0UDJ7_LIMLA</name>
<dbReference type="Gene3D" id="1.20.5.990">
    <property type="entry name" value="Nemo cc2-lz domain - 1d5 darpin complex"/>
    <property type="match status" value="1"/>
</dbReference>
<keyword evidence="15" id="KW-1185">Reference proteome</keyword>
<dbReference type="Proteomes" id="UP000233556">
    <property type="component" value="Unassembled WGS sequence"/>
</dbReference>
<dbReference type="GO" id="GO:0006357">
    <property type="term" value="P:regulation of transcription by RNA polymerase II"/>
    <property type="evidence" value="ECO:0007669"/>
    <property type="project" value="TreeGrafter"/>
</dbReference>
<organism evidence="14 15">
    <name type="scientific">Limosa lapponica baueri</name>
    <dbReference type="NCBI Taxonomy" id="1758121"/>
    <lineage>
        <taxon>Eukaryota</taxon>
        <taxon>Metazoa</taxon>
        <taxon>Chordata</taxon>
        <taxon>Craniata</taxon>
        <taxon>Vertebrata</taxon>
        <taxon>Euteleostomi</taxon>
        <taxon>Archelosauria</taxon>
        <taxon>Archosauria</taxon>
        <taxon>Dinosauria</taxon>
        <taxon>Saurischia</taxon>
        <taxon>Theropoda</taxon>
        <taxon>Coelurosauria</taxon>
        <taxon>Aves</taxon>
        <taxon>Neognathae</taxon>
        <taxon>Neoaves</taxon>
        <taxon>Charadriiformes</taxon>
        <taxon>Scolopacidae</taxon>
        <taxon>Limosa</taxon>
    </lineage>
</organism>
<dbReference type="GO" id="GO:0071222">
    <property type="term" value="P:cellular response to lipopolysaccharide"/>
    <property type="evidence" value="ECO:0007669"/>
    <property type="project" value="TreeGrafter"/>
</dbReference>
<feature type="domain" description="C2H2-type" evidence="13">
    <location>
        <begin position="469"/>
        <end position="497"/>
    </location>
</feature>
<feature type="domain" description="C2H2-type" evidence="13">
    <location>
        <begin position="384"/>
        <end position="411"/>
    </location>
</feature>
<evidence type="ECO:0000256" key="5">
    <source>
        <dbReference type="ARBA" id="ARBA00022833"/>
    </source>
</evidence>
<gene>
    <name evidence="14" type="ORF">llap_5575</name>
</gene>
<keyword evidence="2" id="KW-0479">Metal-binding</keyword>
<feature type="domain" description="C2H2-type" evidence="13">
    <location>
        <begin position="440"/>
        <end position="467"/>
    </location>
</feature>
<protein>
    <submittedName>
        <fullName evidence="14">Tnfaip3-interacting protein 3 isoform x2</fullName>
    </submittedName>
</protein>
<dbReference type="GO" id="GO:0043122">
    <property type="term" value="P:regulation of canonical NF-kappaB signal transduction"/>
    <property type="evidence" value="ECO:0007669"/>
    <property type="project" value="UniProtKB-ARBA"/>
</dbReference>
<keyword evidence="6" id="KW-0805">Transcription regulation</keyword>
<dbReference type="InterPro" id="IPR036236">
    <property type="entry name" value="Znf_C2H2_sf"/>
</dbReference>
<dbReference type="GO" id="GO:0003677">
    <property type="term" value="F:DNA binding"/>
    <property type="evidence" value="ECO:0007669"/>
    <property type="project" value="UniProtKB-KW"/>
</dbReference>
<dbReference type="PANTHER" id="PTHR31882">
    <property type="entry name" value="TNFAIP3-INTERACTING PROTEIN COILED COIL FAMILY MEMBER"/>
    <property type="match status" value="1"/>
</dbReference>
<dbReference type="AlphaFoldDB" id="A0A2I0UDJ7"/>
<keyword evidence="7 12" id="KW-0175">Coiled coil</keyword>
<dbReference type="Pfam" id="PF00096">
    <property type="entry name" value="zf-C2H2"/>
    <property type="match status" value="3"/>
</dbReference>
<keyword evidence="10" id="KW-0539">Nucleus</keyword>
<dbReference type="PANTHER" id="PTHR31882:SF2">
    <property type="entry name" value="TNFAIP3-INTERACTING PROTEIN 3"/>
    <property type="match status" value="1"/>
</dbReference>
<dbReference type="GO" id="GO:0008270">
    <property type="term" value="F:zinc ion binding"/>
    <property type="evidence" value="ECO:0007669"/>
    <property type="project" value="UniProtKB-KW"/>
</dbReference>
<proteinExistence type="predicted"/>
<evidence type="ECO:0000256" key="6">
    <source>
        <dbReference type="ARBA" id="ARBA00023015"/>
    </source>
</evidence>
<dbReference type="FunFam" id="1.20.5.990:FF:000004">
    <property type="entry name" value="TNFAIP3 interacting protein 3"/>
    <property type="match status" value="1"/>
</dbReference>
<dbReference type="PROSITE" id="PS50157">
    <property type="entry name" value="ZINC_FINGER_C2H2_2"/>
    <property type="match status" value="4"/>
</dbReference>
<keyword evidence="5" id="KW-0862">Zinc</keyword>
<dbReference type="FunFam" id="3.30.160.60:FF:000510">
    <property type="entry name" value="Zinc finger protein"/>
    <property type="match status" value="1"/>
</dbReference>
<feature type="coiled-coil region" evidence="12">
    <location>
        <begin position="101"/>
        <end position="142"/>
    </location>
</feature>
<comment type="subcellular location">
    <subcellularLocation>
        <location evidence="1">Nucleus</location>
    </subcellularLocation>
</comment>
<dbReference type="InterPro" id="IPR013087">
    <property type="entry name" value="Znf_C2H2_type"/>
</dbReference>